<name>A0A3A8QNI7_9BACT</name>
<accession>A0A3A8QNI7</accession>
<evidence type="ECO:0000313" key="6">
    <source>
        <dbReference type="EMBL" id="RKH69391.1"/>
    </source>
</evidence>
<feature type="domain" description="PDZ" evidence="5">
    <location>
        <begin position="311"/>
        <end position="390"/>
    </location>
</feature>
<comment type="caution">
    <text evidence="6">The sequence shown here is derived from an EMBL/GenBank/DDBJ whole genome shotgun (WGS) entry which is preliminary data.</text>
</comment>
<evidence type="ECO:0000313" key="7">
    <source>
        <dbReference type="Proteomes" id="UP000267003"/>
    </source>
</evidence>
<feature type="signal peptide" evidence="4">
    <location>
        <begin position="1"/>
        <end position="29"/>
    </location>
</feature>
<comment type="similarity">
    <text evidence="1">Belongs to the peptidase S1C family.</text>
</comment>
<dbReference type="Gene3D" id="2.30.42.10">
    <property type="match status" value="2"/>
</dbReference>
<dbReference type="GO" id="GO:0004252">
    <property type="term" value="F:serine-type endopeptidase activity"/>
    <property type="evidence" value="ECO:0007669"/>
    <property type="project" value="InterPro"/>
</dbReference>
<feature type="domain" description="PDZ" evidence="5">
    <location>
        <begin position="412"/>
        <end position="502"/>
    </location>
</feature>
<proteinExistence type="inferred from homology"/>
<dbReference type="PANTHER" id="PTHR22939:SF129">
    <property type="entry name" value="SERINE PROTEASE HTRA2, MITOCHONDRIAL"/>
    <property type="match status" value="1"/>
</dbReference>
<dbReference type="AlphaFoldDB" id="A0A3A8QNI7"/>
<keyword evidence="7" id="KW-1185">Reference proteome</keyword>
<dbReference type="SUPFAM" id="SSF50494">
    <property type="entry name" value="Trypsin-like serine proteases"/>
    <property type="match status" value="1"/>
</dbReference>
<feature type="chain" id="PRO_5017218430" evidence="4">
    <location>
        <begin position="30"/>
        <end position="511"/>
    </location>
</feature>
<dbReference type="Pfam" id="PF13365">
    <property type="entry name" value="Trypsin_2"/>
    <property type="match status" value="1"/>
</dbReference>
<evidence type="ECO:0000256" key="4">
    <source>
        <dbReference type="SAM" id="SignalP"/>
    </source>
</evidence>
<dbReference type="Pfam" id="PF13180">
    <property type="entry name" value="PDZ_2"/>
    <property type="match status" value="1"/>
</dbReference>
<dbReference type="EMBL" id="RAWK01000053">
    <property type="protein sequence ID" value="RKH69391.1"/>
    <property type="molecule type" value="Genomic_DNA"/>
</dbReference>
<dbReference type="PANTHER" id="PTHR22939">
    <property type="entry name" value="SERINE PROTEASE FAMILY S1C HTRA-RELATED"/>
    <property type="match status" value="1"/>
</dbReference>
<organism evidence="6 7">
    <name type="scientific">Corallococcus aberystwythensis</name>
    <dbReference type="NCBI Taxonomy" id="2316722"/>
    <lineage>
        <taxon>Bacteria</taxon>
        <taxon>Pseudomonadati</taxon>
        <taxon>Myxococcota</taxon>
        <taxon>Myxococcia</taxon>
        <taxon>Myxococcales</taxon>
        <taxon>Cystobacterineae</taxon>
        <taxon>Myxococcaceae</taxon>
        <taxon>Corallococcus</taxon>
    </lineage>
</organism>
<dbReference type="InterPro" id="IPR001940">
    <property type="entry name" value="Peptidase_S1C"/>
</dbReference>
<keyword evidence="4" id="KW-0732">Signal</keyword>
<dbReference type="Pfam" id="PF17820">
    <property type="entry name" value="PDZ_6"/>
    <property type="match status" value="1"/>
</dbReference>
<dbReference type="InterPro" id="IPR001478">
    <property type="entry name" value="PDZ"/>
</dbReference>
<evidence type="ECO:0000256" key="1">
    <source>
        <dbReference type="ARBA" id="ARBA00010541"/>
    </source>
</evidence>
<dbReference type="InterPro" id="IPR036034">
    <property type="entry name" value="PDZ_sf"/>
</dbReference>
<evidence type="ECO:0000256" key="2">
    <source>
        <dbReference type="ARBA" id="ARBA00022670"/>
    </source>
</evidence>
<sequence>MARRVSCRPVSVRLLSVLLVVALAPVAGAAGDPLTPWLQARVREHIAWFASPPPATVDTPATPGVSSLWRERPAGYTGLPRFTPPTSLAPLIRAVEAGVVNITTVGPGAVAGGVKRSTGSGFVLTPEGLVVTNNHVVANAQGPSVYPSGSGVTPGKDGPREVPVQQVSVRLADGREFPADVVGRDASTDVALLRLNGAGLGTLPAVFLGDSDALEVGDWVVAIGNPFGLDHSVAHGMISAKERVLGVGQFDDFIQTDALINPGNSGGPLFNMKGEVIGVNTAIISEGQGIGFAVPINLVKDLLPNLRENGKLERGWLGVVINEDGADATATAPVVKDVYRGSPAAQARIRPGDRLVAVNGRPIGSYLQLLRKVALLAPGTEAKLTLLRDGGTQEVAVRLVARPAQEATEGLSSRGGSSANDLGLVLRDLTPEVAAPLGYEAFLGALVSGVLPRSPAEQAGLRAGDVVMEVNRRRVKDSAAVKAALERGSAGASILLRVQRGDALQYIAIAR</sequence>
<dbReference type="Proteomes" id="UP000267003">
    <property type="component" value="Unassembled WGS sequence"/>
</dbReference>
<reference evidence="7" key="1">
    <citation type="submission" date="2018-09" db="EMBL/GenBank/DDBJ databases">
        <authorList>
            <person name="Livingstone P.G."/>
            <person name="Whitworth D.E."/>
        </authorList>
    </citation>
    <scope>NUCLEOTIDE SEQUENCE [LARGE SCALE GENOMIC DNA]</scope>
    <source>
        <strain evidence="7">AB050A</strain>
    </source>
</reference>
<keyword evidence="2" id="KW-0645">Protease</keyword>
<dbReference type="InterPro" id="IPR041489">
    <property type="entry name" value="PDZ_6"/>
</dbReference>
<dbReference type="PROSITE" id="PS50106">
    <property type="entry name" value="PDZ"/>
    <property type="match status" value="2"/>
</dbReference>
<dbReference type="InterPro" id="IPR009003">
    <property type="entry name" value="Peptidase_S1_PA"/>
</dbReference>
<evidence type="ECO:0000259" key="5">
    <source>
        <dbReference type="PROSITE" id="PS50106"/>
    </source>
</evidence>
<evidence type="ECO:0000256" key="3">
    <source>
        <dbReference type="ARBA" id="ARBA00022801"/>
    </source>
</evidence>
<keyword evidence="3" id="KW-0378">Hydrolase</keyword>
<dbReference type="SUPFAM" id="SSF50156">
    <property type="entry name" value="PDZ domain-like"/>
    <property type="match status" value="2"/>
</dbReference>
<dbReference type="PRINTS" id="PR00834">
    <property type="entry name" value="PROTEASES2C"/>
</dbReference>
<dbReference type="Gene3D" id="2.40.10.10">
    <property type="entry name" value="Trypsin-like serine proteases"/>
    <property type="match status" value="2"/>
</dbReference>
<dbReference type="GO" id="GO:0006508">
    <property type="term" value="P:proteolysis"/>
    <property type="evidence" value="ECO:0007669"/>
    <property type="project" value="UniProtKB-KW"/>
</dbReference>
<dbReference type="SMART" id="SM00228">
    <property type="entry name" value="PDZ"/>
    <property type="match status" value="2"/>
</dbReference>
<dbReference type="OrthoDB" id="9758917at2"/>
<dbReference type="RefSeq" id="WP_120555307.1">
    <property type="nucleotide sequence ID" value="NZ_RAWK01000053.1"/>
</dbReference>
<gene>
    <name evidence="6" type="ORF">D7W81_11000</name>
</gene>
<protein>
    <submittedName>
        <fullName evidence="6">PDZ domain-containing protein</fullName>
    </submittedName>
</protein>
<dbReference type="InterPro" id="IPR043504">
    <property type="entry name" value="Peptidase_S1_PA_chymotrypsin"/>
</dbReference>